<name>L8PQT6_STRVR</name>
<reference evidence="2 3" key="1">
    <citation type="journal article" date="2013" name="Genome Announc.">
        <title>Draft Genome Sequence of Streptomyces viridochromogenes Strain Tu57, Producer of Avilamycin.</title>
        <authorList>
            <person name="Gruning B.A."/>
            <person name="Erxleben A."/>
            <person name="Hahnlein A."/>
            <person name="Gunther S."/>
        </authorList>
    </citation>
    <scope>NUCLEOTIDE SEQUENCE [LARGE SCALE GENOMIC DNA]</scope>
    <source>
        <strain evidence="2 3">Tue57</strain>
    </source>
</reference>
<evidence type="ECO:0000313" key="3">
    <source>
        <dbReference type="Proteomes" id="UP000011205"/>
    </source>
</evidence>
<evidence type="ECO:0000313" key="2">
    <source>
        <dbReference type="EMBL" id="ELS58870.1"/>
    </source>
</evidence>
<dbReference type="Proteomes" id="UP000011205">
    <property type="component" value="Unassembled WGS sequence"/>
</dbReference>
<gene>
    <name evidence="2" type="ORF">STVIR_0202</name>
</gene>
<protein>
    <submittedName>
        <fullName evidence="2">Uncharacterized protein</fullName>
    </submittedName>
</protein>
<evidence type="ECO:0000256" key="1">
    <source>
        <dbReference type="SAM" id="MobiDB-lite"/>
    </source>
</evidence>
<dbReference type="AlphaFoldDB" id="L8PQT6"/>
<accession>L8PQT6</accession>
<comment type="caution">
    <text evidence="2">The sequence shown here is derived from an EMBL/GenBank/DDBJ whole genome shotgun (WGS) entry which is preliminary data.</text>
</comment>
<feature type="region of interest" description="Disordered" evidence="1">
    <location>
        <begin position="1"/>
        <end position="45"/>
    </location>
</feature>
<dbReference type="EMBL" id="AMLP01000009">
    <property type="protein sequence ID" value="ELS58870.1"/>
    <property type="molecule type" value="Genomic_DNA"/>
</dbReference>
<sequence length="45" mass="4874">MGRPGPGSTDQSDHVPMSTLPRPRRRETSHTVTGSAPTHTPRPQV</sequence>
<dbReference type="PATRIC" id="fig|1160705.3.peg.198"/>
<proteinExistence type="predicted"/>
<organism evidence="2 3">
    <name type="scientific">Streptomyces viridochromogenes Tue57</name>
    <dbReference type="NCBI Taxonomy" id="1160705"/>
    <lineage>
        <taxon>Bacteria</taxon>
        <taxon>Bacillati</taxon>
        <taxon>Actinomycetota</taxon>
        <taxon>Actinomycetes</taxon>
        <taxon>Kitasatosporales</taxon>
        <taxon>Streptomycetaceae</taxon>
        <taxon>Streptomyces</taxon>
    </lineage>
</organism>
<feature type="compositionally biased region" description="Polar residues" evidence="1">
    <location>
        <begin position="30"/>
        <end position="45"/>
    </location>
</feature>